<sequence>MLSNTTSPIDLNKMYLLHQKFPPLYLDGHADDAGKYTMSNTGSTVRIVSDEEEKPILRGGPLTDDYQFYEMQFRWGETDARGAEHSIDDIWFSMEAQAMHWNLNYGSIDKCYEKSDGIAAVSYLLQVIGCSEMVDNPSFSFITDNLYEIRFTGQSKELPNGSLRWMDDVCTKSGYYTYHGSLTTSPYPECVNWIVIPHSIKISKNQAEAFRNLYDSKGNRISSNYRQDQKIHDRKVFLAMEN</sequence>
<dbReference type="EMBL" id="CM056744">
    <property type="protein sequence ID" value="KAJ8668372.1"/>
    <property type="molecule type" value="Genomic_DNA"/>
</dbReference>
<keyword evidence="2" id="KW-1185">Reference proteome</keyword>
<dbReference type="Proteomes" id="UP001239111">
    <property type="component" value="Chromosome 4"/>
</dbReference>
<gene>
    <name evidence="1" type="ORF">QAD02_010035</name>
</gene>
<evidence type="ECO:0000313" key="1">
    <source>
        <dbReference type="EMBL" id="KAJ8668372.1"/>
    </source>
</evidence>
<evidence type="ECO:0000313" key="2">
    <source>
        <dbReference type="Proteomes" id="UP001239111"/>
    </source>
</evidence>
<name>A0ACC2NB15_9HYME</name>
<protein>
    <submittedName>
        <fullName evidence="1">Uncharacterized protein</fullName>
    </submittedName>
</protein>
<proteinExistence type="predicted"/>
<comment type="caution">
    <text evidence="1">The sequence shown here is derived from an EMBL/GenBank/DDBJ whole genome shotgun (WGS) entry which is preliminary data.</text>
</comment>
<reference evidence="1" key="1">
    <citation type="submission" date="2023-04" db="EMBL/GenBank/DDBJ databases">
        <title>A chromosome-level genome assembly of the parasitoid wasp Eretmocerus hayati.</title>
        <authorList>
            <person name="Zhong Y."/>
            <person name="Liu S."/>
            <person name="Liu Y."/>
        </authorList>
    </citation>
    <scope>NUCLEOTIDE SEQUENCE</scope>
    <source>
        <strain evidence="1">ZJU_SS_LIU_2023</strain>
    </source>
</reference>
<organism evidence="1 2">
    <name type="scientific">Eretmocerus hayati</name>
    <dbReference type="NCBI Taxonomy" id="131215"/>
    <lineage>
        <taxon>Eukaryota</taxon>
        <taxon>Metazoa</taxon>
        <taxon>Ecdysozoa</taxon>
        <taxon>Arthropoda</taxon>
        <taxon>Hexapoda</taxon>
        <taxon>Insecta</taxon>
        <taxon>Pterygota</taxon>
        <taxon>Neoptera</taxon>
        <taxon>Endopterygota</taxon>
        <taxon>Hymenoptera</taxon>
        <taxon>Apocrita</taxon>
        <taxon>Proctotrupomorpha</taxon>
        <taxon>Chalcidoidea</taxon>
        <taxon>Aphelinidae</taxon>
        <taxon>Aphelininae</taxon>
        <taxon>Eretmocerus</taxon>
    </lineage>
</organism>
<accession>A0ACC2NB15</accession>